<dbReference type="EMBL" id="DRMN01000346">
    <property type="protein sequence ID" value="HFB55314.1"/>
    <property type="molecule type" value="Genomic_DNA"/>
</dbReference>
<accession>A0A7C3GBC7</accession>
<protein>
    <submittedName>
        <fullName evidence="2">HesA/MoeB/ThiF family protein</fullName>
    </submittedName>
</protein>
<dbReference type="PANTHER" id="PTHR10953:SF102">
    <property type="entry name" value="ADENYLYLTRANSFERASE AND SULFURTRANSFERASE MOCS3"/>
    <property type="match status" value="1"/>
</dbReference>
<feature type="domain" description="THIF-type NAD/FAD binding fold" evidence="1">
    <location>
        <begin position="9"/>
        <end position="178"/>
    </location>
</feature>
<dbReference type="AlphaFoldDB" id="A0A7C3GBC7"/>
<dbReference type="GO" id="GO:0016779">
    <property type="term" value="F:nucleotidyltransferase activity"/>
    <property type="evidence" value="ECO:0007669"/>
    <property type="project" value="TreeGrafter"/>
</dbReference>
<comment type="caution">
    <text evidence="2">The sequence shown here is derived from an EMBL/GenBank/DDBJ whole genome shotgun (WGS) entry which is preliminary data.</text>
</comment>
<evidence type="ECO:0000313" key="2">
    <source>
        <dbReference type="EMBL" id="HFB55314.1"/>
    </source>
</evidence>
<evidence type="ECO:0000259" key="1">
    <source>
        <dbReference type="Pfam" id="PF00899"/>
    </source>
</evidence>
<reference evidence="2" key="1">
    <citation type="journal article" date="2020" name="mSystems">
        <title>Genome- and Community-Level Interaction Insights into Carbon Utilization and Element Cycling Functions of Hydrothermarchaeota in Hydrothermal Sediment.</title>
        <authorList>
            <person name="Zhou Z."/>
            <person name="Liu Y."/>
            <person name="Xu W."/>
            <person name="Pan J."/>
            <person name="Luo Z.H."/>
            <person name="Li M."/>
        </authorList>
    </citation>
    <scope>NUCLEOTIDE SEQUENCE [LARGE SCALE GENOMIC DNA]</scope>
    <source>
        <strain evidence="2">HyVt-489</strain>
    </source>
</reference>
<dbReference type="CDD" id="cd00757">
    <property type="entry name" value="ThiF_MoeB_HesA_family"/>
    <property type="match status" value="1"/>
</dbReference>
<name>A0A7C3GBC7_9PROT</name>
<dbReference type="Proteomes" id="UP000886042">
    <property type="component" value="Unassembled WGS sequence"/>
</dbReference>
<proteinExistence type="predicted"/>
<dbReference type="GO" id="GO:0004792">
    <property type="term" value="F:thiosulfate-cyanide sulfurtransferase activity"/>
    <property type="evidence" value="ECO:0007669"/>
    <property type="project" value="TreeGrafter"/>
</dbReference>
<dbReference type="InterPro" id="IPR000594">
    <property type="entry name" value="ThiF_NAD_FAD-bd"/>
</dbReference>
<dbReference type="GO" id="GO:0005829">
    <property type="term" value="C:cytosol"/>
    <property type="evidence" value="ECO:0007669"/>
    <property type="project" value="TreeGrafter"/>
</dbReference>
<dbReference type="InterPro" id="IPR035985">
    <property type="entry name" value="Ubiquitin-activating_enz"/>
</dbReference>
<dbReference type="PANTHER" id="PTHR10953">
    <property type="entry name" value="UBIQUITIN-ACTIVATING ENZYME E1"/>
    <property type="match status" value="1"/>
</dbReference>
<dbReference type="GO" id="GO:0008146">
    <property type="term" value="F:sulfotransferase activity"/>
    <property type="evidence" value="ECO:0007669"/>
    <property type="project" value="TreeGrafter"/>
</dbReference>
<dbReference type="Gene3D" id="3.40.50.720">
    <property type="entry name" value="NAD(P)-binding Rossmann-like Domain"/>
    <property type="match status" value="1"/>
</dbReference>
<sequence length="179" mass="18861">MDAMDIERYSRQLMLKEVGGAGQAALGDAKVLIVGAGGLGGPAGIYLAAAGVGTLGLVDDDVVELSNLHRQIQFQTSDIEVLKTDAMASHLSTLNPKGHCVQHSVKIDPDNAAEIITAYDVVLDGTDDFEARFAVNEACVKTHTPLISGALGRFDGQVCAFENTSGEDRGPCYRCLVPD</sequence>
<dbReference type="GO" id="GO:0008641">
    <property type="term" value="F:ubiquitin-like modifier activating enzyme activity"/>
    <property type="evidence" value="ECO:0007669"/>
    <property type="project" value="InterPro"/>
</dbReference>
<dbReference type="InterPro" id="IPR045886">
    <property type="entry name" value="ThiF/MoeB/HesA"/>
</dbReference>
<organism evidence="2">
    <name type="scientific">Hellea balneolensis</name>
    <dbReference type="NCBI Taxonomy" id="287478"/>
    <lineage>
        <taxon>Bacteria</taxon>
        <taxon>Pseudomonadati</taxon>
        <taxon>Pseudomonadota</taxon>
        <taxon>Alphaproteobacteria</taxon>
        <taxon>Maricaulales</taxon>
        <taxon>Robiginitomaculaceae</taxon>
        <taxon>Hellea</taxon>
    </lineage>
</organism>
<dbReference type="Pfam" id="PF00899">
    <property type="entry name" value="ThiF"/>
    <property type="match status" value="1"/>
</dbReference>
<gene>
    <name evidence="2" type="ORF">ENJ46_05265</name>
</gene>
<dbReference type="SUPFAM" id="SSF69572">
    <property type="entry name" value="Activating enzymes of the ubiquitin-like proteins"/>
    <property type="match status" value="1"/>
</dbReference>
<feature type="non-terminal residue" evidence="2">
    <location>
        <position position="179"/>
    </location>
</feature>